<name>A0AA38FSN4_TAXCH</name>
<evidence type="ECO:0000313" key="1">
    <source>
        <dbReference type="EMBL" id="KAH9309872.1"/>
    </source>
</evidence>
<dbReference type="AlphaFoldDB" id="A0AA38FSN4"/>
<evidence type="ECO:0000313" key="2">
    <source>
        <dbReference type="Proteomes" id="UP000824469"/>
    </source>
</evidence>
<dbReference type="EMBL" id="JAHRHJ020000007">
    <property type="protein sequence ID" value="KAH9309872.1"/>
    <property type="molecule type" value="Genomic_DNA"/>
</dbReference>
<feature type="non-terminal residue" evidence="1">
    <location>
        <position position="1"/>
    </location>
</feature>
<feature type="non-terminal residue" evidence="1">
    <location>
        <position position="125"/>
    </location>
</feature>
<dbReference type="Proteomes" id="UP000824469">
    <property type="component" value="Unassembled WGS sequence"/>
</dbReference>
<reference evidence="1 2" key="1">
    <citation type="journal article" date="2021" name="Nat. Plants">
        <title>The Taxus genome provides insights into paclitaxel biosynthesis.</title>
        <authorList>
            <person name="Xiong X."/>
            <person name="Gou J."/>
            <person name="Liao Q."/>
            <person name="Li Y."/>
            <person name="Zhou Q."/>
            <person name="Bi G."/>
            <person name="Li C."/>
            <person name="Du R."/>
            <person name="Wang X."/>
            <person name="Sun T."/>
            <person name="Guo L."/>
            <person name="Liang H."/>
            <person name="Lu P."/>
            <person name="Wu Y."/>
            <person name="Zhang Z."/>
            <person name="Ro D.K."/>
            <person name="Shang Y."/>
            <person name="Huang S."/>
            <person name="Yan J."/>
        </authorList>
    </citation>
    <scope>NUCLEOTIDE SEQUENCE [LARGE SCALE GENOMIC DNA]</scope>
    <source>
        <strain evidence="1">Ta-2019</strain>
    </source>
</reference>
<keyword evidence="2" id="KW-1185">Reference proteome</keyword>
<organism evidence="1 2">
    <name type="scientific">Taxus chinensis</name>
    <name type="common">Chinese yew</name>
    <name type="synonym">Taxus wallichiana var. chinensis</name>
    <dbReference type="NCBI Taxonomy" id="29808"/>
    <lineage>
        <taxon>Eukaryota</taxon>
        <taxon>Viridiplantae</taxon>
        <taxon>Streptophyta</taxon>
        <taxon>Embryophyta</taxon>
        <taxon>Tracheophyta</taxon>
        <taxon>Spermatophyta</taxon>
        <taxon>Pinopsida</taxon>
        <taxon>Pinidae</taxon>
        <taxon>Conifers II</taxon>
        <taxon>Cupressales</taxon>
        <taxon>Taxaceae</taxon>
        <taxon>Taxus</taxon>
    </lineage>
</organism>
<proteinExistence type="predicted"/>
<comment type="caution">
    <text evidence="1">The sequence shown here is derived from an EMBL/GenBank/DDBJ whole genome shotgun (WGS) entry which is preliminary data.</text>
</comment>
<protein>
    <submittedName>
        <fullName evidence="1">Uncharacterized protein</fullName>
    </submittedName>
</protein>
<gene>
    <name evidence="1" type="ORF">KI387_037783</name>
</gene>
<accession>A0AA38FSN4</accession>
<sequence>SYENGTTEEEDGVGLVAIHVKYVYETGNWLASNSVGKRDEIILMGSEVTKGELTPTGSGMSDKSPMGRRDNMWGEVDFFLGGGEDDDASPVDERFKSIAYSVGCEVDSGMALVESVGSSVGGVEE</sequence>